<dbReference type="GO" id="GO:0033499">
    <property type="term" value="P:galactose catabolic process via UDP-galactose, Leloir pathway"/>
    <property type="evidence" value="ECO:0007669"/>
    <property type="project" value="TreeGrafter"/>
</dbReference>
<dbReference type="GO" id="GO:0006006">
    <property type="term" value="P:glucose metabolic process"/>
    <property type="evidence" value="ECO:0007669"/>
    <property type="project" value="TreeGrafter"/>
</dbReference>
<dbReference type="Gene3D" id="2.70.98.10">
    <property type="match status" value="1"/>
</dbReference>
<dbReference type="AlphaFoldDB" id="A0A3B0APK1"/>
<dbReference type="PANTHER" id="PTHR10091:SF0">
    <property type="entry name" value="GALACTOSE MUTAROTASE"/>
    <property type="match status" value="1"/>
</dbReference>
<dbReference type="GO" id="GO:0004034">
    <property type="term" value="F:aldose 1-epimerase activity"/>
    <property type="evidence" value="ECO:0007669"/>
    <property type="project" value="TreeGrafter"/>
</dbReference>
<proteinExistence type="predicted"/>
<dbReference type="GO" id="GO:0005737">
    <property type="term" value="C:cytoplasm"/>
    <property type="evidence" value="ECO:0007669"/>
    <property type="project" value="TreeGrafter"/>
</dbReference>
<organism evidence="1 2">
    <name type="scientific">Paenibacillus ginsengarvi</name>
    <dbReference type="NCBI Taxonomy" id="400777"/>
    <lineage>
        <taxon>Bacteria</taxon>
        <taxon>Bacillati</taxon>
        <taxon>Bacillota</taxon>
        <taxon>Bacilli</taxon>
        <taxon>Bacillales</taxon>
        <taxon>Paenibacillaceae</taxon>
        <taxon>Paenibacillus</taxon>
    </lineage>
</organism>
<protein>
    <submittedName>
        <fullName evidence="1">Aldose 1-epimerase</fullName>
    </submittedName>
</protein>
<dbReference type="PANTHER" id="PTHR10091">
    <property type="entry name" value="ALDOSE-1-EPIMERASE"/>
    <property type="match status" value="1"/>
</dbReference>
<gene>
    <name evidence="1" type="ORF">D7M11_34680</name>
</gene>
<evidence type="ECO:0000313" key="2">
    <source>
        <dbReference type="Proteomes" id="UP000282311"/>
    </source>
</evidence>
<dbReference type="Proteomes" id="UP000282311">
    <property type="component" value="Unassembled WGS sequence"/>
</dbReference>
<accession>A0A3B0APK1</accession>
<sequence>MATAHQRQWDGAAVYVLENSNFTLSLIPELGSNVYRVWDKIAERDVVRVPDSLDALRQKPVHYGIPLLLPPSRIRGAAFPFNGKTYHMEQNTPDGHHIHGFVLSRPWRVTETAVDDDTASITTEFRTADFPEVMGQYPHDMTIRLHTEIRGASLTQTISFRNGSEEPAPFGFGTHTWFLLDGEPEKWTLTLPVEDIWELNEKLLATGNRLALGKYELLNEGLNLQGQNMDMAFRGRSDLPAVAVLSKPGYAIRYRGNEPFTQWVVYTKGEAFDIVCVEPLTWTPDAPNLDAGSEFTGMRSIAPGEELVLTLALEIERV</sequence>
<dbReference type="InterPro" id="IPR011013">
    <property type="entry name" value="Gal_mutarotase_sf_dom"/>
</dbReference>
<dbReference type="InterPro" id="IPR008183">
    <property type="entry name" value="Aldose_1/G6P_1-epimerase"/>
</dbReference>
<reference evidence="1 2" key="1">
    <citation type="journal article" date="2007" name="Int. J. Syst. Evol. Microbiol.">
        <title>Paenibacillus ginsengarvi sp. nov., isolated from soil from ginseng cultivation.</title>
        <authorList>
            <person name="Yoon M.H."/>
            <person name="Ten L.N."/>
            <person name="Im W.T."/>
        </authorList>
    </citation>
    <scope>NUCLEOTIDE SEQUENCE [LARGE SCALE GENOMIC DNA]</scope>
    <source>
        <strain evidence="1 2">KCTC 13059</strain>
    </source>
</reference>
<dbReference type="GO" id="GO:0030246">
    <property type="term" value="F:carbohydrate binding"/>
    <property type="evidence" value="ECO:0007669"/>
    <property type="project" value="InterPro"/>
</dbReference>
<dbReference type="Pfam" id="PF01263">
    <property type="entry name" value="Aldose_epim"/>
    <property type="match status" value="1"/>
</dbReference>
<name>A0A3B0APK1_9BACL</name>
<keyword evidence="2" id="KW-1185">Reference proteome</keyword>
<dbReference type="SUPFAM" id="SSF74650">
    <property type="entry name" value="Galactose mutarotase-like"/>
    <property type="match status" value="1"/>
</dbReference>
<dbReference type="InterPro" id="IPR014718">
    <property type="entry name" value="GH-type_carb-bd"/>
</dbReference>
<comment type="caution">
    <text evidence="1">The sequence shown here is derived from an EMBL/GenBank/DDBJ whole genome shotgun (WGS) entry which is preliminary data.</text>
</comment>
<dbReference type="OrthoDB" id="9795355at2"/>
<dbReference type="CDD" id="cd01081">
    <property type="entry name" value="Aldose_epim"/>
    <property type="match status" value="1"/>
</dbReference>
<evidence type="ECO:0000313" key="1">
    <source>
        <dbReference type="EMBL" id="RKN62880.1"/>
    </source>
</evidence>
<dbReference type="EMBL" id="RBAH01000047">
    <property type="protein sequence ID" value="RKN62880.1"/>
    <property type="molecule type" value="Genomic_DNA"/>
</dbReference>
<dbReference type="RefSeq" id="WP_120751849.1">
    <property type="nucleotide sequence ID" value="NZ_RBAH01000047.1"/>
</dbReference>